<dbReference type="EC" id="3.2.1.22" evidence="5"/>
<feature type="domain" description="Alpha galactosidase C-terminal" evidence="7">
    <location>
        <begin position="381"/>
        <end position="453"/>
    </location>
</feature>
<organism evidence="8 9">
    <name type="scientific">Rhodanobacter humi</name>
    <dbReference type="NCBI Taxonomy" id="1888173"/>
    <lineage>
        <taxon>Bacteria</taxon>
        <taxon>Pseudomonadati</taxon>
        <taxon>Pseudomonadota</taxon>
        <taxon>Gammaproteobacteria</taxon>
        <taxon>Lysobacterales</taxon>
        <taxon>Rhodanobacteraceae</taxon>
        <taxon>Rhodanobacter</taxon>
    </lineage>
</organism>
<dbReference type="Pfam" id="PF17801">
    <property type="entry name" value="Melibiase_C"/>
    <property type="match status" value="1"/>
</dbReference>
<keyword evidence="9" id="KW-1185">Reference proteome</keyword>
<dbReference type="CDD" id="cd14792">
    <property type="entry name" value="GH27"/>
    <property type="match status" value="1"/>
</dbReference>
<evidence type="ECO:0000256" key="2">
    <source>
        <dbReference type="ARBA" id="ARBA00022729"/>
    </source>
</evidence>
<dbReference type="InterPro" id="IPR017853">
    <property type="entry name" value="GH"/>
</dbReference>
<evidence type="ECO:0000256" key="6">
    <source>
        <dbReference type="SAM" id="SignalP"/>
    </source>
</evidence>
<protein>
    <recommendedName>
        <fullName evidence="5">Alpha-galactosidase</fullName>
        <ecNumber evidence="5">3.2.1.22</ecNumber>
    </recommendedName>
    <alternativeName>
        <fullName evidence="5">Melibiase</fullName>
    </alternativeName>
</protein>
<dbReference type="Proteomes" id="UP001562159">
    <property type="component" value="Unassembled WGS sequence"/>
</dbReference>
<evidence type="ECO:0000256" key="4">
    <source>
        <dbReference type="ARBA" id="ARBA00023295"/>
    </source>
</evidence>
<keyword evidence="3 5" id="KW-0378">Hydrolase</keyword>
<keyword evidence="5" id="KW-1015">Disulfide bond</keyword>
<dbReference type="Gene3D" id="3.20.20.70">
    <property type="entry name" value="Aldolase class I"/>
    <property type="match status" value="1"/>
</dbReference>
<dbReference type="GO" id="GO:0016798">
    <property type="term" value="F:hydrolase activity, acting on glycosyl bonds"/>
    <property type="evidence" value="ECO:0007669"/>
    <property type="project" value="UniProtKB-KW"/>
</dbReference>
<comment type="catalytic activity">
    <reaction evidence="5">
        <text>Hydrolysis of terminal, non-reducing alpha-D-galactose residues in alpha-D-galactosides, including galactose oligosaccharides, galactomannans and galactolipids.</text>
        <dbReference type="EC" id="3.2.1.22"/>
    </reaction>
</comment>
<comment type="similarity">
    <text evidence="1 5">Belongs to the glycosyl hydrolase 27 family.</text>
</comment>
<dbReference type="PANTHER" id="PTHR11452:SF42">
    <property type="entry name" value="ALPHA-GALACTOSIDASE"/>
    <property type="match status" value="1"/>
</dbReference>
<evidence type="ECO:0000256" key="3">
    <source>
        <dbReference type="ARBA" id="ARBA00022801"/>
    </source>
</evidence>
<evidence type="ECO:0000256" key="1">
    <source>
        <dbReference type="ARBA" id="ARBA00009743"/>
    </source>
</evidence>
<dbReference type="Gene3D" id="2.60.40.1180">
    <property type="entry name" value="Golgi alpha-mannosidase II"/>
    <property type="match status" value="1"/>
</dbReference>
<dbReference type="SUPFAM" id="SSF51445">
    <property type="entry name" value="(Trans)glycosidases"/>
    <property type="match status" value="1"/>
</dbReference>
<evidence type="ECO:0000313" key="9">
    <source>
        <dbReference type="Proteomes" id="UP001562159"/>
    </source>
</evidence>
<evidence type="ECO:0000256" key="5">
    <source>
        <dbReference type="RuleBase" id="RU361168"/>
    </source>
</evidence>
<dbReference type="Pfam" id="PF16499">
    <property type="entry name" value="Melibiase_2"/>
    <property type="match status" value="2"/>
</dbReference>
<dbReference type="InterPro" id="IPR002241">
    <property type="entry name" value="Glyco_hydro_27"/>
</dbReference>
<keyword evidence="2 6" id="KW-0732">Signal</keyword>
<dbReference type="PANTHER" id="PTHR11452">
    <property type="entry name" value="ALPHA-GALACTOSIDASE/ALPHA-N-ACETYLGALACTOSAMINIDASE"/>
    <property type="match status" value="1"/>
</dbReference>
<gene>
    <name evidence="8" type="ORF">AB7878_04050</name>
</gene>
<dbReference type="InterPro" id="IPR013780">
    <property type="entry name" value="Glyco_hydro_b"/>
</dbReference>
<feature type="signal peptide" evidence="6">
    <location>
        <begin position="1"/>
        <end position="23"/>
    </location>
</feature>
<evidence type="ECO:0000259" key="7">
    <source>
        <dbReference type="Pfam" id="PF17801"/>
    </source>
</evidence>
<accession>A0ABV4ANN7</accession>
<keyword evidence="4 5" id="KW-0326">Glycosidase</keyword>
<reference evidence="8 9" key="1">
    <citation type="submission" date="2024-07" db="EMBL/GenBank/DDBJ databases">
        <title>Molecular mechanisms and environmental adaptations of flagellar loss and biofilm growth of Rhodanobacter under environmental stress.</title>
        <authorList>
            <person name="Chen M."/>
        </authorList>
    </citation>
    <scope>NUCLEOTIDE SEQUENCE [LARGE SCALE GENOMIC DNA]</scope>
    <source>
        <strain evidence="8 9">RS22</strain>
    </source>
</reference>
<name>A0ABV4ANN7_9GAMM</name>
<evidence type="ECO:0000313" key="8">
    <source>
        <dbReference type="EMBL" id="MEY2181580.1"/>
    </source>
</evidence>
<dbReference type="InterPro" id="IPR041233">
    <property type="entry name" value="Melibiase_C"/>
</dbReference>
<proteinExistence type="inferred from homology"/>
<comment type="caution">
    <text evidence="8">The sequence shown here is derived from an EMBL/GenBank/DDBJ whole genome shotgun (WGS) entry which is preliminary data.</text>
</comment>
<dbReference type="InterPro" id="IPR013785">
    <property type="entry name" value="Aldolase_TIM"/>
</dbReference>
<dbReference type="PRINTS" id="PR00740">
    <property type="entry name" value="GLHYDRLASE27"/>
</dbReference>
<dbReference type="EMBL" id="JBGBPY010000001">
    <property type="protein sequence ID" value="MEY2181580.1"/>
    <property type="molecule type" value="Genomic_DNA"/>
</dbReference>
<sequence>MLERTRIVLLLILMLAMAGMAAAKETSPTPPMGWNSWDSFGFTIDEADFKANASVLAGLRGYGWTYVVIDQGWYMRNPFGDKLQTRDYAMDAHGLLVPALDRFPSAAHGQGFKPLADWVHAQGLKFGIHIVRGIPKQAVAANLPIAGSAFHAEDVADVADTCPWDDSNYGVRDTPAGQAYYDAMLAKYARWGVDFLKVDCIADHPYKISEIRQIASAIRKTGRPIVLSLSPGPTQLSHAAEIRRYGQMWRITNDIWDGWSFVHDHPTDTFPSGISNLFERLPLWAGQARDGHWPDADMLPIGTLAPHPGFGPARRSRLTMDEQRTLLTLQAIARSPLILGANLTRLDDATRALITNKDVIAVDQDSRDNHPVSRLPKGFDHVRVWVASGRHDGERYLAIFNLDDKPVSLHAPWGELGLASGSYDARDLWSGQPRKTSTRLSLDLPAHGCALLSMRPVR</sequence>
<dbReference type="SUPFAM" id="SSF51011">
    <property type="entry name" value="Glycosyl hydrolase domain"/>
    <property type="match status" value="1"/>
</dbReference>
<feature type="chain" id="PRO_5046515050" description="Alpha-galactosidase" evidence="6">
    <location>
        <begin position="24"/>
        <end position="458"/>
    </location>
</feature>